<protein>
    <submittedName>
        <fullName evidence="2">Uncharacterized protein</fullName>
    </submittedName>
</protein>
<dbReference type="Proteomes" id="UP000324585">
    <property type="component" value="Unassembled WGS sequence"/>
</dbReference>
<accession>A0A5J4YWE3</accession>
<reference evidence="3" key="1">
    <citation type="journal article" date="2019" name="Nat. Commun.">
        <title>Expansion of phycobilisome linker gene families in mesophilic red algae.</title>
        <authorList>
            <person name="Lee J."/>
            <person name="Kim D."/>
            <person name="Bhattacharya D."/>
            <person name="Yoon H.S."/>
        </authorList>
    </citation>
    <scope>NUCLEOTIDE SEQUENCE [LARGE SCALE GENOMIC DNA]</scope>
    <source>
        <strain evidence="3">CCMP 1328</strain>
    </source>
</reference>
<proteinExistence type="predicted"/>
<evidence type="ECO:0000313" key="2">
    <source>
        <dbReference type="EMBL" id="KAA8495879.1"/>
    </source>
</evidence>
<keyword evidence="3" id="KW-1185">Reference proteome</keyword>
<gene>
    <name evidence="2" type="ORF">FVE85_2034</name>
</gene>
<comment type="caution">
    <text evidence="2">The sequence shown here is derived from an EMBL/GenBank/DDBJ whole genome shotgun (WGS) entry which is preliminary data.</text>
</comment>
<dbReference type="EMBL" id="VRMN01000003">
    <property type="protein sequence ID" value="KAA8495879.1"/>
    <property type="molecule type" value="Genomic_DNA"/>
</dbReference>
<dbReference type="AlphaFoldDB" id="A0A5J4YWE3"/>
<name>A0A5J4YWE3_PORPP</name>
<organism evidence="2 3">
    <name type="scientific">Porphyridium purpureum</name>
    <name type="common">Red alga</name>
    <name type="synonym">Porphyridium cruentum</name>
    <dbReference type="NCBI Taxonomy" id="35688"/>
    <lineage>
        <taxon>Eukaryota</taxon>
        <taxon>Rhodophyta</taxon>
        <taxon>Bangiophyceae</taxon>
        <taxon>Porphyridiales</taxon>
        <taxon>Porphyridiaceae</taxon>
        <taxon>Porphyridium</taxon>
    </lineage>
</organism>
<evidence type="ECO:0000313" key="3">
    <source>
        <dbReference type="Proteomes" id="UP000324585"/>
    </source>
</evidence>
<sequence>MKSGFSADEEHLPNKHPRDKIQAANRSWSHVHTLGTGLWERCHVLWCHHTSDYALRARTRVVESWLSGRNDRSSIMSSIYCNSPQRAHPLIRFKWAFLRLL</sequence>
<feature type="region of interest" description="Disordered" evidence="1">
    <location>
        <begin position="1"/>
        <end position="23"/>
    </location>
</feature>
<evidence type="ECO:0000256" key="1">
    <source>
        <dbReference type="SAM" id="MobiDB-lite"/>
    </source>
</evidence>